<dbReference type="VEuPathDB" id="FungiDB:DIURU_000094"/>
<dbReference type="GeneID" id="54778747"/>
<evidence type="ECO:0000256" key="4">
    <source>
        <dbReference type="ARBA" id="ARBA00022741"/>
    </source>
</evidence>
<dbReference type="NCBIfam" id="TIGR02432">
    <property type="entry name" value="lysidine_TilS_N"/>
    <property type="match status" value="1"/>
</dbReference>
<dbReference type="PANTHER" id="PTHR43033:SF1">
    <property type="entry name" value="TRNA(ILE)-LYSIDINE SYNTHASE-RELATED"/>
    <property type="match status" value="1"/>
</dbReference>
<evidence type="ECO:0000256" key="6">
    <source>
        <dbReference type="ARBA" id="ARBA00048539"/>
    </source>
</evidence>
<dbReference type="InterPro" id="IPR012094">
    <property type="entry name" value="tRNA_Ile_lys_synt"/>
</dbReference>
<sequence>MRYAVAVSGGVDSMYMAWKCRHLCPLAITVDHGLRPESADEAKAVGTILRQWGLDHQIVKVNVPGNGSALEENARLQRYAAINDVCTAREISTVLVAHTADDQVETFYMRLMRGSSLFGLRGLLPKGHFPMVTPRPLWVERPLLTTPKQTIIEEMTEKQLPWFEDKTNHDPSLTHRNSIRSHLTQNPQLRQSLQELHRQVVEANKMIDGYATSLAKQVSITWDWHRGCCIIDGVRETDTEIMTRFLFYTLYPISSAKLYPWLYTKFEALVRRGLNGTVANLKFNFSNDRLTVSQAPKPRYTAGEVTTIDNTPRLYDNRWWVNSPKPMQLVTYNHKIHQQMVSPPLIGVVGMNGVLAEVYQGKIVGFPTFTGKSWHPKHNIYSTD</sequence>
<dbReference type="Gene3D" id="3.40.50.620">
    <property type="entry name" value="HUPs"/>
    <property type="match status" value="1"/>
</dbReference>
<evidence type="ECO:0000256" key="1">
    <source>
        <dbReference type="ARBA" id="ARBA00013267"/>
    </source>
</evidence>
<dbReference type="Pfam" id="PF01171">
    <property type="entry name" value="ATP_bind_3"/>
    <property type="match status" value="1"/>
</dbReference>
<keyword evidence="3" id="KW-0819">tRNA processing</keyword>
<dbReference type="GO" id="GO:0008033">
    <property type="term" value="P:tRNA processing"/>
    <property type="evidence" value="ECO:0007669"/>
    <property type="project" value="UniProtKB-KW"/>
</dbReference>
<dbReference type="CDD" id="cd01992">
    <property type="entry name" value="TilS_N"/>
    <property type="match status" value="1"/>
</dbReference>
<keyword evidence="5" id="KW-0067">ATP-binding</keyword>
<evidence type="ECO:0000259" key="7">
    <source>
        <dbReference type="Pfam" id="PF01171"/>
    </source>
</evidence>
<keyword evidence="4" id="KW-0547">Nucleotide-binding</keyword>
<dbReference type="AlphaFoldDB" id="A0A642V4K0"/>
<dbReference type="RefSeq" id="XP_034015039.1">
    <property type="nucleotide sequence ID" value="XM_034159243.1"/>
</dbReference>
<dbReference type="EMBL" id="SWFT01000005">
    <property type="protein sequence ID" value="KAA8908551.1"/>
    <property type="molecule type" value="Genomic_DNA"/>
</dbReference>
<dbReference type="InterPro" id="IPR014729">
    <property type="entry name" value="Rossmann-like_a/b/a_fold"/>
</dbReference>
<dbReference type="SUPFAM" id="SSF52402">
    <property type="entry name" value="Adenine nucleotide alpha hydrolases-like"/>
    <property type="match status" value="1"/>
</dbReference>
<dbReference type="PANTHER" id="PTHR43033">
    <property type="entry name" value="TRNA(ILE)-LYSIDINE SYNTHASE-RELATED"/>
    <property type="match status" value="1"/>
</dbReference>
<name>A0A642V4K0_DIURU</name>
<reference evidence="8 9" key="1">
    <citation type="submission" date="2019-07" db="EMBL/GenBank/DDBJ databases">
        <title>Genome assembly of two rare yeast pathogens: Diutina rugosa and Trichomonascus ciferrii.</title>
        <authorList>
            <person name="Mixao V."/>
            <person name="Saus E."/>
            <person name="Hansen A."/>
            <person name="Lass-Flor C."/>
            <person name="Gabaldon T."/>
        </authorList>
    </citation>
    <scope>NUCLEOTIDE SEQUENCE [LARGE SCALE GENOMIC DNA]</scope>
    <source>
        <strain evidence="8 9">CBS 613</strain>
    </source>
</reference>
<dbReference type="HAMAP" id="MF_01161">
    <property type="entry name" value="tRNA_Ile_lys_synt"/>
    <property type="match status" value="1"/>
</dbReference>
<feature type="domain" description="tRNA(Ile)-lysidine/2-thiocytidine synthase N-terminal" evidence="7">
    <location>
        <begin position="3"/>
        <end position="181"/>
    </location>
</feature>
<comment type="caution">
    <text evidence="8">The sequence shown here is derived from an EMBL/GenBank/DDBJ whole genome shotgun (WGS) entry which is preliminary data.</text>
</comment>
<evidence type="ECO:0000313" key="9">
    <source>
        <dbReference type="Proteomes" id="UP000449547"/>
    </source>
</evidence>
<gene>
    <name evidence="8" type="ORF">DIURU_000094</name>
</gene>
<keyword evidence="2" id="KW-0436">Ligase</keyword>
<keyword evidence="9" id="KW-1185">Reference proteome</keyword>
<accession>A0A642V4K0</accession>
<evidence type="ECO:0000256" key="2">
    <source>
        <dbReference type="ARBA" id="ARBA00022598"/>
    </source>
</evidence>
<dbReference type="OrthoDB" id="434144at2759"/>
<dbReference type="Proteomes" id="UP000449547">
    <property type="component" value="Unassembled WGS sequence"/>
</dbReference>
<comment type="catalytic activity">
    <reaction evidence="6">
        <text>cytidine(34) in tRNA(Ile2) + L-lysine + ATP = lysidine(34) in tRNA(Ile2) + AMP + diphosphate + H(+)</text>
        <dbReference type="Rhea" id="RHEA:43744"/>
        <dbReference type="Rhea" id="RHEA-COMP:10625"/>
        <dbReference type="Rhea" id="RHEA-COMP:10670"/>
        <dbReference type="ChEBI" id="CHEBI:15378"/>
        <dbReference type="ChEBI" id="CHEBI:30616"/>
        <dbReference type="ChEBI" id="CHEBI:32551"/>
        <dbReference type="ChEBI" id="CHEBI:33019"/>
        <dbReference type="ChEBI" id="CHEBI:82748"/>
        <dbReference type="ChEBI" id="CHEBI:83665"/>
        <dbReference type="ChEBI" id="CHEBI:456215"/>
        <dbReference type="EC" id="6.3.4.19"/>
    </reaction>
</comment>
<evidence type="ECO:0000256" key="5">
    <source>
        <dbReference type="ARBA" id="ARBA00022840"/>
    </source>
</evidence>
<dbReference type="EC" id="6.3.4.19" evidence="1"/>
<evidence type="ECO:0000256" key="3">
    <source>
        <dbReference type="ARBA" id="ARBA00022694"/>
    </source>
</evidence>
<dbReference type="GO" id="GO:0005524">
    <property type="term" value="F:ATP binding"/>
    <property type="evidence" value="ECO:0007669"/>
    <property type="project" value="UniProtKB-KW"/>
</dbReference>
<dbReference type="InterPro" id="IPR011063">
    <property type="entry name" value="TilS/TtcA_N"/>
</dbReference>
<dbReference type="GO" id="GO:0032267">
    <property type="term" value="F:tRNA(Ile)-lysidine synthase activity"/>
    <property type="evidence" value="ECO:0007669"/>
    <property type="project" value="UniProtKB-EC"/>
</dbReference>
<evidence type="ECO:0000313" key="8">
    <source>
        <dbReference type="EMBL" id="KAA8908551.1"/>
    </source>
</evidence>
<proteinExistence type="inferred from homology"/>
<organism evidence="8 9">
    <name type="scientific">Diutina rugosa</name>
    <name type="common">Yeast</name>
    <name type="synonym">Candida rugosa</name>
    <dbReference type="NCBI Taxonomy" id="5481"/>
    <lineage>
        <taxon>Eukaryota</taxon>
        <taxon>Fungi</taxon>
        <taxon>Dikarya</taxon>
        <taxon>Ascomycota</taxon>
        <taxon>Saccharomycotina</taxon>
        <taxon>Pichiomycetes</taxon>
        <taxon>Debaryomycetaceae</taxon>
        <taxon>Diutina</taxon>
    </lineage>
</organism>
<protein>
    <recommendedName>
        <fullName evidence="1">tRNA(Ile)-lysidine synthetase</fullName>
        <ecNumber evidence="1">6.3.4.19</ecNumber>
    </recommendedName>
</protein>
<dbReference type="InterPro" id="IPR012795">
    <property type="entry name" value="tRNA_Ile_lys_synt_N"/>
</dbReference>